<keyword evidence="9" id="KW-1185">Reference proteome</keyword>
<dbReference type="AlphaFoldDB" id="A0A9Q0CPM2"/>
<dbReference type="PANTHER" id="PTHR31190">
    <property type="entry name" value="DNA-BINDING DOMAIN"/>
    <property type="match status" value="1"/>
</dbReference>
<feature type="compositionally biased region" description="Polar residues" evidence="6">
    <location>
        <begin position="195"/>
        <end position="210"/>
    </location>
</feature>
<evidence type="ECO:0000313" key="8">
    <source>
        <dbReference type="EMBL" id="KAJ1697638.1"/>
    </source>
</evidence>
<dbReference type="SMART" id="SM00380">
    <property type="entry name" value="AP2"/>
    <property type="match status" value="1"/>
</dbReference>
<dbReference type="CDD" id="cd00018">
    <property type="entry name" value="AP2"/>
    <property type="match status" value="1"/>
</dbReference>
<dbReference type="EMBL" id="JAMQYH010000002">
    <property type="protein sequence ID" value="KAJ1697638.1"/>
    <property type="molecule type" value="Genomic_DNA"/>
</dbReference>
<sequence>MCGGAIITDFIPTPASRHVTAEHLWPDQNSSRNKKNKSKKGNKNKAVDYEDDDFDADFKEFDDFEYSYIEDEFEEEFAEEEEEFGFESSLLKEGSIGLRSTELSENSKKRKNQYRGIRQRPWGKWAAEIRDPQKGVRVWLGTFNTAEEAARAYDEEARRIRGNKAKVNFPDPSRRRAAKFLTKSSSRKSSSTRSFNNSDITFNERMTPNKSEPLAPFSLTQPTVTTNSSDQGSNSFSGESEIKTPETMSVILPKIDQDEFFNYTLPVKKQKTELGTATVTENMEVKFNGTYEQDFDQYFSYPNFTNFDGNMFESIDGIFSGEAVQEAVGLADLWSFDDMPVQASFY</sequence>
<evidence type="ECO:0000259" key="7">
    <source>
        <dbReference type="PROSITE" id="PS51032"/>
    </source>
</evidence>
<keyword evidence="5" id="KW-0539">Nucleus</keyword>
<organism evidence="8 9">
    <name type="scientific">Rhynchospora breviuscula</name>
    <dbReference type="NCBI Taxonomy" id="2022672"/>
    <lineage>
        <taxon>Eukaryota</taxon>
        <taxon>Viridiplantae</taxon>
        <taxon>Streptophyta</taxon>
        <taxon>Embryophyta</taxon>
        <taxon>Tracheophyta</taxon>
        <taxon>Spermatophyta</taxon>
        <taxon>Magnoliopsida</taxon>
        <taxon>Liliopsida</taxon>
        <taxon>Poales</taxon>
        <taxon>Cyperaceae</taxon>
        <taxon>Cyperoideae</taxon>
        <taxon>Rhynchosporeae</taxon>
        <taxon>Rhynchospora</taxon>
    </lineage>
</organism>
<feature type="region of interest" description="Disordered" evidence="6">
    <location>
        <begin position="21"/>
        <end position="48"/>
    </location>
</feature>
<dbReference type="InterPro" id="IPR016177">
    <property type="entry name" value="DNA-bd_dom_sf"/>
</dbReference>
<dbReference type="GO" id="GO:0005634">
    <property type="term" value="C:nucleus"/>
    <property type="evidence" value="ECO:0007669"/>
    <property type="project" value="UniProtKB-SubCell"/>
</dbReference>
<dbReference type="GO" id="GO:0003700">
    <property type="term" value="F:DNA-binding transcription factor activity"/>
    <property type="evidence" value="ECO:0007669"/>
    <property type="project" value="InterPro"/>
</dbReference>
<evidence type="ECO:0000256" key="6">
    <source>
        <dbReference type="SAM" id="MobiDB-lite"/>
    </source>
</evidence>
<dbReference type="OrthoDB" id="668733at2759"/>
<dbReference type="InterPro" id="IPR001471">
    <property type="entry name" value="AP2/ERF_dom"/>
</dbReference>
<dbReference type="PANTHER" id="PTHR31190:SF142">
    <property type="entry name" value="ETHYLENE-RESPONSIVE TRANSCRIPTION FACTOR RAP2-3"/>
    <property type="match status" value="1"/>
</dbReference>
<comment type="caution">
    <text evidence="8">The sequence shown here is derived from an EMBL/GenBank/DDBJ whole genome shotgun (WGS) entry which is preliminary data.</text>
</comment>
<comment type="subcellular location">
    <subcellularLocation>
        <location evidence="1">Nucleus</location>
    </subcellularLocation>
</comment>
<evidence type="ECO:0000313" key="9">
    <source>
        <dbReference type="Proteomes" id="UP001151287"/>
    </source>
</evidence>
<evidence type="ECO:0000256" key="2">
    <source>
        <dbReference type="ARBA" id="ARBA00023015"/>
    </source>
</evidence>
<gene>
    <name evidence="8" type="ORF">LUZ63_006150</name>
</gene>
<evidence type="ECO:0000256" key="3">
    <source>
        <dbReference type="ARBA" id="ARBA00023125"/>
    </source>
</evidence>
<accession>A0A9Q0CPM2</accession>
<dbReference type="PROSITE" id="PS51032">
    <property type="entry name" value="AP2_ERF"/>
    <property type="match status" value="1"/>
</dbReference>
<feature type="domain" description="AP2/ERF" evidence="7">
    <location>
        <begin position="113"/>
        <end position="170"/>
    </location>
</feature>
<evidence type="ECO:0000256" key="5">
    <source>
        <dbReference type="ARBA" id="ARBA00023242"/>
    </source>
</evidence>
<dbReference type="PRINTS" id="PR00367">
    <property type="entry name" value="ETHRSPELEMNT"/>
</dbReference>
<evidence type="ECO:0000256" key="1">
    <source>
        <dbReference type="ARBA" id="ARBA00004123"/>
    </source>
</evidence>
<feature type="compositionally biased region" description="Polar residues" evidence="6">
    <location>
        <begin position="218"/>
        <end position="238"/>
    </location>
</feature>
<keyword evidence="4" id="KW-0804">Transcription</keyword>
<feature type="compositionally biased region" description="Low complexity" evidence="6">
    <location>
        <begin position="182"/>
        <end position="194"/>
    </location>
</feature>
<feature type="region of interest" description="Disordered" evidence="6">
    <location>
        <begin position="164"/>
        <end position="242"/>
    </location>
</feature>
<dbReference type="GO" id="GO:0003677">
    <property type="term" value="F:DNA binding"/>
    <property type="evidence" value="ECO:0007669"/>
    <property type="project" value="UniProtKB-KW"/>
</dbReference>
<name>A0A9Q0CPM2_9POAL</name>
<dbReference type="GO" id="GO:0009873">
    <property type="term" value="P:ethylene-activated signaling pathway"/>
    <property type="evidence" value="ECO:0007669"/>
    <property type="project" value="InterPro"/>
</dbReference>
<dbReference type="InterPro" id="IPR036955">
    <property type="entry name" value="AP2/ERF_dom_sf"/>
</dbReference>
<reference evidence="8" key="1">
    <citation type="journal article" date="2022" name="Cell">
        <title>Repeat-based holocentromeres influence genome architecture and karyotype evolution.</title>
        <authorList>
            <person name="Hofstatter P.G."/>
            <person name="Thangavel G."/>
            <person name="Lux T."/>
            <person name="Neumann P."/>
            <person name="Vondrak T."/>
            <person name="Novak P."/>
            <person name="Zhang M."/>
            <person name="Costa L."/>
            <person name="Castellani M."/>
            <person name="Scott A."/>
            <person name="Toegelov H."/>
            <person name="Fuchs J."/>
            <person name="Mata-Sucre Y."/>
            <person name="Dias Y."/>
            <person name="Vanzela A.L.L."/>
            <person name="Huettel B."/>
            <person name="Almeida C.C.S."/>
            <person name="Simkova H."/>
            <person name="Souza G."/>
            <person name="Pedrosa-Harand A."/>
            <person name="Macas J."/>
            <person name="Mayer K.F.X."/>
            <person name="Houben A."/>
            <person name="Marques A."/>
        </authorList>
    </citation>
    <scope>NUCLEOTIDE SEQUENCE</scope>
    <source>
        <strain evidence="8">RhyBre1mFocal</strain>
    </source>
</reference>
<keyword evidence="2" id="KW-0805">Transcription regulation</keyword>
<dbReference type="Gene3D" id="3.30.730.10">
    <property type="entry name" value="AP2/ERF domain"/>
    <property type="match status" value="1"/>
</dbReference>
<keyword evidence="3" id="KW-0238">DNA-binding</keyword>
<dbReference type="InterPro" id="IPR044808">
    <property type="entry name" value="ERF_plant"/>
</dbReference>
<dbReference type="FunFam" id="3.30.730.10:FF:000001">
    <property type="entry name" value="Ethylene-responsive transcription factor 2"/>
    <property type="match status" value="1"/>
</dbReference>
<dbReference type="Pfam" id="PF00847">
    <property type="entry name" value="AP2"/>
    <property type="match status" value="1"/>
</dbReference>
<evidence type="ECO:0000256" key="4">
    <source>
        <dbReference type="ARBA" id="ARBA00023163"/>
    </source>
</evidence>
<dbReference type="SUPFAM" id="SSF54171">
    <property type="entry name" value="DNA-binding domain"/>
    <property type="match status" value="1"/>
</dbReference>
<feature type="compositionally biased region" description="Basic residues" evidence="6">
    <location>
        <begin position="32"/>
        <end position="43"/>
    </location>
</feature>
<protein>
    <recommendedName>
        <fullName evidence="7">AP2/ERF domain-containing protein</fullName>
    </recommendedName>
</protein>
<proteinExistence type="predicted"/>
<dbReference type="Proteomes" id="UP001151287">
    <property type="component" value="Unassembled WGS sequence"/>
</dbReference>